<evidence type="ECO:0000256" key="3">
    <source>
        <dbReference type="ARBA" id="ARBA00022722"/>
    </source>
</evidence>
<dbReference type="Gene3D" id="3.30.420.10">
    <property type="entry name" value="Ribonuclease H-like superfamily/Ribonuclease H"/>
    <property type="match status" value="1"/>
</dbReference>
<keyword evidence="4" id="KW-0255">Endonuclease</keyword>
<proteinExistence type="predicted"/>
<evidence type="ECO:0000256" key="7">
    <source>
        <dbReference type="SAM" id="MobiDB-lite"/>
    </source>
</evidence>
<protein>
    <submittedName>
        <fullName evidence="10">Copia protein</fullName>
    </submittedName>
</protein>
<evidence type="ECO:0000313" key="11">
    <source>
        <dbReference type="Proteomes" id="UP001152797"/>
    </source>
</evidence>
<feature type="region of interest" description="Disordered" evidence="7">
    <location>
        <begin position="1125"/>
        <end position="1175"/>
    </location>
</feature>
<dbReference type="SUPFAM" id="SSF53098">
    <property type="entry name" value="Ribonuclease H-like"/>
    <property type="match status" value="1"/>
</dbReference>
<dbReference type="EMBL" id="CAMXCT010003333">
    <property type="protein sequence ID" value="CAI4003778.1"/>
    <property type="molecule type" value="Genomic_DNA"/>
</dbReference>
<keyword evidence="3" id="KW-0540">Nuclease</keyword>
<evidence type="ECO:0000256" key="4">
    <source>
        <dbReference type="ARBA" id="ARBA00022759"/>
    </source>
</evidence>
<comment type="caution">
    <text evidence="9">The sequence shown here is derived from an EMBL/GenBank/DDBJ whole genome shotgun (WGS) entry which is preliminary data.</text>
</comment>
<reference evidence="10 11" key="2">
    <citation type="submission" date="2024-05" db="EMBL/GenBank/DDBJ databases">
        <authorList>
            <person name="Chen Y."/>
            <person name="Shah S."/>
            <person name="Dougan E. K."/>
            <person name="Thang M."/>
            <person name="Chan C."/>
        </authorList>
    </citation>
    <scope>NUCLEOTIDE SEQUENCE [LARGE SCALE GENOMIC DNA]</scope>
</reference>
<feature type="compositionally biased region" description="Acidic residues" evidence="7">
    <location>
        <begin position="1159"/>
        <end position="1174"/>
    </location>
</feature>
<reference evidence="9" key="1">
    <citation type="submission" date="2022-10" db="EMBL/GenBank/DDBJ databases">
        <authorList>
            <person name="Chen Y."/>
            <person name="Dougan E. K."/>
            <person name="Chan C."/>
            <person name="Rhodes N."/>
            <person name="Thang M."/>
        </authorList>
    </citation>
    <scope>NUCLEOTIDE SEQUENCE</scope>
</reference>
<keyword evidence="6" id="KW-0695">RNA-directed DNA polymerase</keyword>
<dbReference type="InterPro" id="IPR012337">
    <property type="entry name" value="RNaseH-like_sf"/>
</dbReference>
<feature type="domain" description="Integrase catalytic" evidence="8">
    <location>
        <begin position="786"/>
        <end position="957"/>
    </location>
</feature>
<dbReference type="GO" id="GO:0004519">
    <property type="term" value="F:endonuclease activity"/>
    <property type="evidence" value="ECO:0007669"/>
    <property type="project" value="UniProtKB-KW"/>
</dbReference>
<evidence type="ECO:0000313" key="9">
    <source>
        <dbReference type="EMBL" id="CAI4003778.1"/>
    </source>
</evidence>
<dbReference type="EMBL" id="CAMXCT020003333">
    <property type="protein sequence ID" value="CAL1157153.1"/>
    <property type="molecule type" value="Genomic_DNA"/>
</dbReference>
<evidence type="ECO:0000256" key="2">
    <source>
        <dbReference type="ARBA" id="ARBA00022695"/>
    </source>
</evidence>
<evidence type="ECO:0000313" key="10">
    <source>
        <dbReference type="EMBL" id="CAL4791090.1"/>
    </source>
</evidence>
<gene>
    <name evidence="9" type="ORF">C1SCF055_LOCUS29618</name>
</gene>
<dbReference type="InterPro" id="IPR001584">
    <property type="entry name" value="Integrase_cat-core"/>
</dbReference>
<feature type="compositionally biased region" description="Basic residues" evidence="7">
    <location>
        <begin position="225"/>
        <end position="236"/>
    </location>
</feature>
<dbReference type="PANTHER" id="PTHR41694">
    <property type="entry name" value="ENDOGENOUS RETROVIRUS GROUP K MEMBER POL PROTEIN"/>
    <property type="match status" value="1"/>
</dbReference>
<evidence type="ECO:0000256" key="5">
    <source>
        <dbReference type="ARBA" id="ARBA00022801"/>
    </source>
</evidence>
<dbReference type="GO" id="GO:0035613">
    <property type="term" value="F:RNA stem-loop binding"/>
    <property type="evidence" value="ECO:0007669"/>
    <property type="project" value="TreeGrafter"/>
</dbReference>
<dbReference type="Proteomes" id="UP001152797">
    <property type="component" value="Unassembled WGS sequence"/>
</dbReference>
<name>A0A9P1D762_9DINO</name>
<dbReference type="GO" id="GO:0016787">
    <property type="term" value="F:hydrolase activity"/>
    <property type="evidence" value="ECO:0007669"/>
    <property type="project" value="UniProtKB-KW"/>
</dbReference>
<keyword evidence="5" id="KW-0378">Hydrolase</keyword>
<dbReference type="PANTHER" id="PTHR41694:SF3">
    <property type="entry name" value="RNA-DIRECTED DNA POLYMERASE-RELATED"/>
    <property type="match status" value="1"/>
</dbReference>
<keyword evidence="11" id="KW-1185">Reference proteome</keyword>
<dbReference type="PROSITE" id="PS50994">
    <property type="entry name" value="INTEGRASE"/>
    <property type="match status" value="1"/>
</dbReference>
<accession>A0A9P1D762</accession>
<evidence type="ECO:0000256" key="6">
    <source>
        <dbReference type="ARBA" id="ARBA00022918"/>
    </source>
</evidence>
<feature type="region of interest" description="Disordered" evidence="7">
    <location>
        <begin position="208"/>
        <end position="305"/>
    </location>
</feature>
<dbReference type="OrthoDB" id="413361at2759"/>
<evidence type="ECO:0000259" key="8">
    <source>
        <dbReference type="PROSITE" id="PS50994"/>
    </source>
</evidence>
<organism evidence="9">
    <name type="scientific">Cladocopium goreaui</name>
    <dbReference type="NCBI Taxonomy" id="2562237"/>
    <lineage>
        <taxon>Eukaryota</taxon>
        <taxon>Sar</taxon>
        <taxon>Alveolata</taxon>
        <taxon>Dinophyceae</taxon>
        <taxon>Suessiales</taxon>
        <taxon>Symbiodiniaceae</taxon>
        <taxon>Cladocopium</taxon>
    </lineage>
</organism>
<dbReference type="GO" id="GO:0015074">
    <property type="term" value="P:DNA integration"/>
    <property type="evidence" value="ECO:0007669"/>
    <property type="project" value="InterPro"/>
</dbReference>
<sequence>MPADFAAYFESQGRRSGQSLLQFITDHDDRLRRVEKHGVKLPAEVQGWHLLAKSNISKEQKQMVMTQANSLERTKIQQALYSILGQDYKHSHVPNPSRWSSSSRPSGRGRGYYVDEDNNAYEDDAWGYMAEDDDFAYYEYDDGAWEDDGNYDEFDCDAVYYQETTDDPIMDDYGYDPDEYDECFASYVDARRRFNELRMSRGFLPVVALDPNASGSNQQPINNKGKGKKGRGKGRGGKNNVKYSKPPMKPHDPKGRAQAALRCRRCGSTSHTTAQCTQGSKPTQKATPTGPNKRQATEGVASNNIFDPESGMVMFEDQTGAQRPDCAMMDPGASSFLMGYGPFCRYLDHLKKLNFPVHEITLKKANRNFHFGGDHQAVSSWTVHLPIFVNHQFGLVQAFLLKGETPMLLGRPITKALGMSLDFLNDRIKFNNGDWRDATLGRHSEYLLPLTEDFDPAIISNGAAFDLVLEDEDGPNFTLEHFQTTENVYMADEHPAPEGSLLLKGKLLKSINNFVLTRLKAAEAYIAQTLHDMEERRPRKLWEVYCGHGRTSEIATSFGMETQRFGFETGWNFSLRSHQRAFMDLLDEELPDEVLLAPSCSPWSPMQNANMQNERKCQQLQQLREWHHRVHLRFCRLMMPVRKDTTILTSKAAVAQAMNRLCPGDHQHCRLEGHLKGFNTLKTTFMQDYQPAMAATLAAAIASPEVPHPWDFGFAVQEVKEHVGKMIDLHVEGKAEALRVVQKLHRNLGHPSTKPLVELLQSRNASEILIQVAGTYVCAACQRYRKPNQPAPSSINTAENFNQKVQSDVFWIKEGGVKYPILSNIDMATKYQTATLLHKEKTGDLITGFERSWIAHFGPPAKLLTDEGRGWVSDQMAEWTDSLSINHEVAPGEAHTRMSLVERRHAVLRKAIEVYISDLDLHGPDGLRTALTYILPQLNAQPTVAGYSPSQWLLGYQPSIGNLLTSDQITPVHLAGGSSFEEALQRRNMAKTAILQADTDQKLQRALLRRYAGDNIKLSVGQTCYFWRDAQQSDLVKIRWKGPAKVLMVECDGDGKPTCYWICYKTQLIRCVPHHCRPDFHALATNVIDNLEEAKNVIRQVKSRGVIRYLDLNRVNKQLIDDVEEDEEMMSDSSNPEQISKRRRLAMSPAPSVSYEPSLADDEVPIPPEQDDAANNDLIHNNGADLPQDVPVPDTNDNAENLFVEDVDPDGLPSDWHFRPETGYFELRPGTTNRDFREVKAGCLIRHHVHPRKTLFDPNGFKDIPIPVEHLDNTRVTVHHTIDGQIASFTDDFKNQMHFTKDLKKHQLPAQWFGITVFQINATTRKELGMTAQDQRSSAKKVAQDAKVQQKRVFRRDMAKNKGEISEKHLTAAEKELFLQAKVKELQSFFENGVWEFSTSADAIPERTLTSRILLKWSKNTDGTPRAKARLVVRGFNDVDFHKNVNYGFVFQQKLYESLKKTNKLRAIIEANQLLKFAKQNLDLRLRYEPLNALYDSYHKESLAGASTVDKRTGLEIRVAKEQLTSLGGMLRWRIRYHKMKLMWDPEYTSAKKKTAAERRPFDQRYAMGDERPFDERYAMEEPYEPVEAYAGFVKNAKAIVYALTLYATMPAASAMHAFDFNVHDKLNLQLRNDRHDVEMREEINMLQEVRHNLELERRSANVMAIMMEYNGHQIRHMVGRIDRLQGLIANHQMPCPLGDTILVQENLDETQWHVDADCPILQMNRTPIYELDHCQLCAPRDVRMVQDRAFTGR</sequence>
<dbReference type="EMBL" id="CAMXCT030003333">
    <property type="protein sequence ID" value="CAL4791090.1"/>
    <property type="molecule type" value="Genomic_DNA"/>
</dbReference>
<dbReference type="GO" id="GO:0003964">
    <property type="term" value="F:RNA-directed DNA polymerase activity"/>
    <property type="evidence" value="ECO:0007669"/>
    <property type="project" value="UniProtKB-KW"/>
</dbReference>
<keyword evidence="2" id="KW-0548">Nucleotidyltransferase</keyword>
<feature type="compositionally biased region" description="Polar residues" evidence="7">
    <location>
        <begin position="267"/>
        <end position="305"/>
    </location>
</feature>
<keyword evidence="1" id="KW-0808">Transferase</keyword>
<dbReference type="InterPro" id="IPR036397">
    <property type="entry name" value="RNaseH_sf"/>
</dbReference>
<dbReference type="Pfam" id="PF00665">
    <property type="entry name" value="rve"/>
    <property type="match status" value="1"/>
</dbReference>
<evidence type="ECO:0000256" key="1">
    <source>
        <dbReference type="ARBA" id="ARBA00022679"/>
    </source>
</evidence>